<sequence length="78" mass="8186">MKNLDGWLLSNQQSLAEGLNVKVAGCCDLAASWFGLGKGMAGYSTKPIVDISAGLIVVANSVERPRTNCNTSQESEIG</sequence>
<name>A0A5N6NCV1_9ASTR</name>
<organism evidence="1 2">
    <name type="scientific">Mikania micrantha</name>
    <name type="common">bitter vine</name>
    <dbReference type="NCBI Taxonomy" id="192012"/>
    <lineage>
        <taxon>Eukaryota</taxon>
        <taxon>Viridiplantae</taxon>
        <taxon>Streptophyta</taxon>
        <taxon>Embryophyta</taxon>
        <taxon>Tracheophyta</taxon>
        <taxon>Spermatophyta</taxon>
        <taxon>Magnoliopsida</taxon>
        <taxon>eudicotyledons</taxon>
        <taxon>Gunneridae</taxon>
        <taxon>Pentapetalae</taxon>
        <taxon>asterids</taxon>
        <taxon>campanulids</taxon>
        <taxon>Asterales</taxon>
        <taxon>Asteraceae</taxon>
        <taxon>Asteroideae</taxon>
        <taxon>Heliantheae alliance</taxon>
        <taxon>Eupatorieae</taxon>
        <taxon>Mikania</taxon>
    </lineage>
</organism>
<evidence type="ECO:0000313" key="2">
    <source>
        <dbReference type="Proteomes" id="UP000326396"/>
    </source>
</evidence>
<evidence type="ECO:0000313" key="1">
    <source>
        <dbReference type="EMBL" id="KAD4585080.1"/>
    </source>
</evidence>
<dbReference type="AlphaFoldDB" id="A0A5N6NCV1"/>
<proteinExistence type="predicted"/>
<protein>
    <submittedName>
        <fullName evidence="1">Uncharacterized protein</fullName>
    </submittedName>
</protein>
<dbReference type="EMBL" id="SZYD01000012">
    <property type="protein sequence ID" value="KAD4585080.1"/>
    <property type="molecule type" value="Genomic_DNA"/>
</dbReference>
<comment type="caution">
    <text evidence="1">The sequence shown here is derived from an EMBL/GenBank/DDBJ whole genome shotgun (WGS) entry which is preliminary data.</text>
</comment>
<gene>
    <name evidence="1" type="ORF">E3N88_22681</name>
</gene>
<reference evidence="1 2" key="1">
    <citation type="submission" date="2019-05" db="EMBL/GenBank/DDBJ databases">
        <title>Mikania micrantha, genome provides insights into the molecular mechanism of rapid growth.</title>
        <authorList>
            <person name="Liu B."/>
        </authorList>
    </citation>
    <scope>NUCLEOTIDE SEQUENCE [LARGE SCALE GENOMIC DNA]</scope>
    <source>
        <strain evidence="1">NLD-2019</strain>
        <tissue evidence="1">Leaf</tissue>
    </source>
</reference>
<keyword evidence="2" id="KW-1185">Reference proteome</keyword>
<accession>A0A5N6NCV1</accession>
<dbReference type="Proteomes" id="UP000326396">
    <property type="component" value="Linkage Group LG2"/>
</dbReference>